<protein>
    <submittedName>
        <fullName evidence="6">LysR family transcriptional regulator</fullName>
    </submittedName>
</protein>
<dbReference type="Proteomes" id="UP000663929">
    <property type="component" value="Chromosome"/>
</dbReference>
<comment type="similarity">
    <text evidence="1">Belongs to the LysR transcriptional regulatory family.</text>
</comment>
<proteinExistence type="inferred from homology"/>
<evidence type="ECO:0000313" key="7">
    <source>
        <dbReference type="Proteomes" id="UP000663929"/>
    </source>
</evidence>
<dbReference type="FunFam" id="1.10.10.10:FF:000001">
    <property type="entry name" value="LysR family transcriptional regulator"/>
    <property type="match status" value="1"/>
</dbReference>
<gene>
    <name evidence="6" type="ORF">J3U87_12785</name>
</gene>
<dbReference type="Gene3D" id="1.10.10.10">
    <property type="entry name" value="Winged helix-like DNA-binding domain superfamily/Winged helix DNA-binding domain"/>
    <property type="match status" value="1"/>
</dbReference>
<sequence>MPHTHSYDLNDAAFFVTLSRSTSFAEAAEKLGIPKSTLSRRIARLESALGLCLVTRNTRHMRLTEAGLAFAARCGPPVEALNHACRTLTRDDDVPRGHLRLSASVTFGSRVLSHWLLRFLEVYPEVSLDVILCNENRDLLTEEIDLSFRLGPLADSSYQAVPLWSVPFVVCAAPKYLERNGVPRHPEDLRDHRCILSEPRPGDSWGFVDRLGKELWIPVRGRIRVNELLVSVRAATSGAGIAYLPRMGVGQALQRGDLVEILGNWLPPAPTMYALFLPKRPILAAVRVLVDFIKDRAQEAPARDLYEGTAF</sequence>
<evidence type="ECO:0000256" key="2">
    <source>
        <dbReference type="ARBA" id="ARBA00023015"/>
    </source>
</evidence>
<keyword evidence="7" id="KW-1185">Reference proteome</keyword>
<dbReference type="AlphaFoldDB" id="A0A8A4TV12"/>
<dbReference type="GO" id="GO:0043565">
    <property type="term" value="F:sequence-specific DNA binding"/>
    <property type="evidence" value="ECO:0007669"/>
    <property type="project" value="TreeGrafter"/>
</dbReference>
<keyword evidence="2" id="KW-0805">Transcription regulation</keyword>
<dbReference type="PANTHER" id="PTHR30537">
    <property type="entry name" value="HTH-TYPE TRANSCRIPTIONAL REGULATOR"/>
    <property type="match status" value="1"/>
</dbReference>
<dbReference type="RefSeq" id="WP_237383425.1">
    <property type="nucleotide sequence ID" value="NZ_CP071793.1"/>
</dbReference>
<dbReference type="InterPro" id="IPR058163">
    <property type="entry name" value="LysR-type_TF_proteobact-type"/>
</dbReference>
<feature type="domain" description="HTH lysR-type" evidence="5">
    <location>
        <begin position="7"/>
        <end position="64"/>
    </location>
</feature>
<dbReference type="Gene3D" id="3.40.190.290">
    <property type="match status" value="1"/>
</dbReference>
<dbReference type="GO" id="GO:0003700">
    <property type="term" value="F:DNA-binding transcription factor activity"/>
    <property type="evidence" value="ECO:0007669"/>
    <property type="project" value="InterPro"/>
</dbReference>
<dbReference type="SUPFAM" id="SSF46785">
    <property type="entry name" value="Winged helix' DNA-binding domain"/>
    <property type="match status" value="1"/>
</dbReference>
<dbReference type="PANTHER" id="PTHR30537:SF5">
    <property type="entry name" value="HTH-TYPE TRANSCRIPTIONAL ACTIVATOR TTDR-RELATED"/>
    <property type="match status" value="1"/>
</dbReference>
<dbReference type="InterPro" id="IPR036390">
    <property type="entry name" value="WH_DNA-bd_sf"/>
</dbReference>
<keyword evidence="3" id="KW-0238">DNA-binding</keyword>
<dbReference type="CDD" id="cd08422">
    <property type="entry name" value="PBP2_CrgA_like"/>
    <property type="match status" value="1"/>
</dbReference>
<accession>A0A8A4TV12</accession>
<dbReference type="GO" id="GO:0006351">
    <property type="term" value="P:DNA-templated transcription"/>
    <property type="evidence" value="ECO:0007669"/>
    <property type="project" value="TreeGrafter"/>
</dbReference>
<dbReference type="InterPro" id="IPR005119">
    <property type="entry name" value="LysR_subst-bd"/>
</dbReference>
<dbReference type="Pfam" id="PF00126">
    <property type="entry name" value="HTH_1"/>
    <property type="match status" value="1"/>
</dbReference>
<evidence type="ECO:0000313" key="6">
    <source>
        <dbReference type="EMBL" id="QTD53323.1"/>
    </source>
</evidence>
<dbReference type="Pfam" id="PF03466">
    <property type="entry name" value="LysR_substrate"/>
    <property type="match status" value="1"/>
</dbReference>
<dbReference type="PROSITE" id="PS50931">
    <property type="entry name" value="HTH_LYSR"/>
    <property type="match status" value="1"/>
</dbReference>
<evidence type="ECO:0000256" key="3">
    <source>
        <dbReference type="ARBA" id="ARBA00023125"/>
    </source>
</evidence>
<dbReference type="InterPro" id="IPR036388">
    <property type="entry name" value="WH-like_DNA-bd_sf"/>
</dbReference>
<dbReference type="SUPFAM" id="SSF53850">
    <property type="entry name" value="Periplasmic binding protein-like II"/>
    <property type="match status" value="1"/>
</dbReference>
<dbReference type="EMBL" id="CP071793">
    <property type="protein sequence ID" value="QTD53323.1"/>
    <property type="molecule type" value="Genomic_DNA"/>
</dbReference>
<evidence type="ECO:0000259" key="5">
    <source>
        <dbReference type="PROSITE" id="PS50931"/>
    </source>
</evidence>
<organism evidence="6 7">
    <name type="scientific">Sulfidibacter corallicola</name>
    <dbReference type="NCBI Taxonomy" id="2818388"/>
    <lineage>
        <taxon>Bacteria</taxon>
        <taxon>Pseudomonadati</taxon>
        <taxon>Acidobacteriota</taxon>
        <taxon>Holophagae</taxon>
        <taxon>Acanthopleuribacterales</taxon>
        <taxon>Acanthopleuribacteraceae</taxon>
        <taxon>Sulfidibacter</taxon>
    </lineage>
</organism>
<reference evidence="6" key="1">
    <citation type="submission" date="2021-03" db="EMBL/GenBank/DDBJ databases">
        <title>Acanthopleuribacteraceae sp. M133.</title>
        <authorList>
            <person name="Wang G."/>
        </authorList>
    </citation>
    <scope>NUCLEOTIDE SEQUENCE</scope>
    <source>
        <strain evidence="6">M133</strain>
    </source>
</reference>
<evidence type="ECO:0000256" key="4">
    <source>
        <dbReference type="ARBA" id="ARBA00023163"/>
    </source>
</evidence>
<evidence type="ECO:0000256" key="1">
    <source>
        <dbReference type="ARBA" id="ARBA00009437"/>
    </source>
</evidence>
<keyword evidence="4" id="KW-0804">Transcription</keyword>
<dbReference type="KEGG" id="scor:J3U87_12785"/>
<name>A0A8A4TV12_SULCO</name>
<dbReference type="InterPro" id="IPR000847">
    <property type="entry name" value="LysR_HTH_N"/>
</dbReference>